<feature type="transmembrane region" description="Helical" evidence="2">
    <location>
        <begin position="300"/>
        <end position="319"/>
    </location>
</feature>
<dbReference type="OrthoDB" id="8584824at2"/>
<keyword evidence="1 2" id="KW-0472">Membrane</keyword>
<keyword evidence="2" id="KW-1133">Transmembrane helix</keyword>
<comment type="similarity">
    <text evidence="1">Belongs to the 2-hydroxycarboxylate transporter (2-HCT) (TC 2.A.24) family.</text>
</comment>
<feature type="transmembrane region" description="Helical" evidence="2">
    <location>
        <begin position="429"/>
        <end position="447"/>
    </location>
</feature>
<feature type="transmembrane region" description="Helical" evidence="2">
    <location>
        <begin position="26"/>
        <end position="53"/>
    </location>
</feature>
<keyword evidence="6" id="KW-1185">Reference proteome</keyword>
<feature type="transmembrane region" description="Helical" evidence="2">
    <location>
        <begin position="83"/>
        <end position="103"/>
    </location>
</feature>
<evidence type="ECO:0000313" key="4">
    <source>
        <dbReference type="EMBL" id="MEC0483754.1"/>
    </source>
</evidence>
<dbReference type="InterPro" id="IPR004679">
    <property type="entry name" value="2-OHcarboxylate_transport"/>
</dbReference>
<evidence type="ECO:0000256" key="1">
    <source>
        <dbReference type="PIRNR" id="PIRNR005348"/>
    </source>
</evidence>
<dbReference type="EMBL" id="JARRTL010000006">
    <property type="protein sequence ID" value="MEC0483754.1"/>
    <property type="molecule type" value="Genomic_DNA"/>
</dbReference>
<keyword evidence="2" id="KW-0812">Transmembrane</keyword>
<dbReference type="PIRSF" id="PIRSF005348">
    <property type="entry name" value="YxkH"/>
    <property type="match status" value="1"/>
</dbReference>
<evidence type="ECO:0000313" key="3">
    <source>
        <dbReference type="EMBL" id="KRT90072.1"/>
    </source>
</evidence>
<evidence type="ECO:0000313" key="6">
    <source>
        <dbReference type="Proteomes" id="UP001341297"/>
    </source>
</evidence>
<feature type="transmembrane region" description="Helical" evidence="2">
    <location>
        <begin position="331"/>
        <end position="352"/>
    </location>
</feature>
<protein>
    <submittedName>
        <fullName evidence="4">2-hydroxycarboxylate transporter family protein</fullName>
    </submittedName>
    <submittedName>
        <fullName evidence="3">Malate permease</fullName>
    </submittedName>
</protein>
<accession>A0A0J6ERU8</accession>
<dbReference type="Proteomes" id="UP000036168">
    <property type="component" value="Unassembled WGS sequence"/>
</dbReference>
<comment type="subcellular location">
    <subcellularLocation>
        <location evidence="1">Cell membrane</location>
    </subcellularLocation>
</comment>
<dbReference type="PANTHER" id="PTHR40033:SF1">
    <property type="entry name" value="CITRATE-SODIUM SYMPORTER"/>
    <property type="match status" value="1"/>
</dbReference>
<sequence>MEQRSEVQSLPFQTIKEKDDNFIARAMNITIGIIPLPVYLLLLALIVTFVYMHDLKSDILTSIAVMGFFGFTFAQIGKSIPVVRSIGGAAIIATFIPSAIVYYHLIPNDIVKSTTEFTENSNFLYLFISAIVVGSILGMKRETLVRAFLKIFIPLIAGSIAAAAVGLAVGTMLGLGFQHTLLYIVLPIMAGGVGEGAIPLSIGYSEIMHMPQGDAFALVLPSIMFGSLTAVILSGVLNVIGKKKPEWTGNGKVDRSESGDVSSLESHDNEKESVFNLTNFASGGILAVTLYLVGMLSHDLFGFPAPVMMLLLAVAIKLFRLAPAHIESGAFSVSRFFSTAVTYPLLFAIGVSMTPWDKLIAAFNAANIITIFSVVITMITVGFFTGKWLNMYPIEIAIINACHSGQGGTGDIAILSAAERLELMPFAQVSTRIGGAITVTLTLLILAQIY</sequence>
<gene>
    <name evidence="3" type="ORF">AB447_205685</name>
    <name evidence="4" type="ORF">P8828_02670</name>
</gene>
<accession>A0A0J6ENG2</accession>
<dbReference type="AlphaFoldDB" id="A0A0J6ENG2"/>
<feature type="transmembrane region" description="Helical" evidence="2">
    <location>
        <begin position="181"/>
        <end position="204"/>
    </location>
</feature>
<feature type="transmembrane region" description="Helical" evidence="2">
    <location>
        <begin position="151"/>
        <end position="175"/>
    </location>
</feature>
<keyword evidence="1" id="KW-0769">Symport</keyword>
<dbReference type="Pfam" id="PF03390">
    <property type="entry name" value="2HCT"/>
    <property type="match status" value="1"/>
</dbReference>
<keyword evidence="1" id="KW-0813">Transport</keyword>
<feature type="transmembrane region" description="Helical" evidence="2">
    <location>
        <begin position="274"/>
        <end position="293"/>
    </location>
</feature>
<feature type="transmembrane region" description="Helical" evidence="2">
    <location>
        <begin position="359"/>
        <end position="384"/>
    </location>
</feature>
<organism evidence="3 5">
    <name type="scientific">Bacillus glycinifermentans</name>
    <dbReference type="NCBI Taxonomy" id="1664069"/>
    <lineage>
        <taxon>Bacteria</taxon>
        <taxon>Bacillati</taxon>
        <taxon>Bacillota</taxon>
        <taxon>Bacilli</taxon>
        <taxon>Bacillales</taxon>
        <taxon>Bacillaceae</taxon>
        <taxon>Bacillus</taxon>
    </lineage>
</organism>
<dbReference type="GO" id="GO:0015293">
    <property type="term" value="F:symporter activity"/>
    <property type="evidence" value="ECO:0007669"/>
    <property type="project" value="UniProtKB-UniRule"/>
</dbReference>
<feature type="transmembrane region" description="Helical" evidence="2">
    <location>
        <begin position="216"/>
        <end position="240"/>
    </location>
</feature>
<dbReference type="STRING" id="1664069.BGLY_4537"/>
<dbReference type="EMBL" id="LECW02000045">
    <property type="protein sequence ID" value="KRT90072.1"/>
    <property type="molecule type" value="Genomic_DNA"/>
</dbReference>
<dbReference type="GO" id="GO:0005886">
    <property type="term" value="C:plasma membrane"/>
    <property type="evidence" value="ECO:0007669"/>
    <property type="project" value="UniProtKB-SubCell"/>
</dbReference>
<reference evidence="4 6" key="3">
    <citation type="submission" date="2023-03" db="EMBL/GenBank/DDBJ databases">
        <title>Agriculturally important microbes genome sequencing.</title>
        <authorList>
            <person name="Dunlap C."/>
        </authorList>
    </citation>
    <scope>NUCLEOTIDE SEQUENCE [LARGE SCALE GENOMIC DNA]</scope>
    <source>
        <strain evidence="4 6">CBP-3203</strain>
    </source>
</reference>
<feature type="transmembrane region" description="Helical" evidence="2">
    <location>
        <begin position="123"/>
        <end position="139"/>
    </location>
</feature>
<dbReference type="PANTHER" id="PTHR40033">
    <property type="entry name" value="NA(+)-MALATE SYMPORTER"/>
    <property type="match status" value="1"/>
</dbReference>
<dbReference type="PATRIC" id="fig|1664069.3.peg.2792"/>
<name>A0A0J6ENG2_9BACI</name>
<evidence type="ECO:0000313" key="5">
    <source>
        <dbReference type="Proteomes" id="UP000036168"/>
    </source>
</evidence>
<comment type="caution">
    <text evidence="3">The sequence shown here is derived from an EMBL/GenBank/DDBJ whole genome shotgun (WGS) entry which is preliminary data.</text>
</comment>
<proteinExistence type="inferred from homology"/>
<reference evidence="3 5" key="1">
    <citation type="journal article" date="2015" name="Int. J. Syst. Evol. Microbiol.">
        <title>Bacillus glycinifermentans sp. nov., isolated from fermented soybean paste.</title>
        <authorList>
            <person name="Kim S.J."/>
            <person name="Dunlap C.A."/>
            <person name="Kwon S.W."/>
            <person name="Rooney A.P."/>
        </authorList>
    </citation>
    <scope>NUCLEOTIDE SEQUENCE [LARGE SCALE GENOMIC DNA]</scope>
    <source>
        <strain evidence="3 5">GO-13</strain>
    </source>
</reference>
<evidence type="ECO:0000256" key="2">
    <source>
        <dbReference type="SAM" id="Phobius"/>
    </source>
</evidence>
<dbReference type="RefSeq" id="WP_048354259.1">
    <property type="nucleotide sequence ID" value="NZ_CP023481.1"/>
</dbReference>
<keyword evidence="1" id="KW-1003">Cell membrane</keyword>
<dbReference type="Proteomes" id="UP001341297">
    <property type="component" value="Unassembled WGS sequence"/>
</dbReference>
<dbReference type="GO" id="GO:0008514">
    <property type="term" value="F:organic anion transmembrane transporter activity"/>
    <property type="evidence" value="ECO:0007669"/>
    <property type="project" value="InterPro"/>
</dbReference>
<feature type="transmembrane region" description="Helical" evidence="2">
    <location>
        <begin position="59"/>
        <end position="76"/>
    </location>
</feature>
<reference evidence="3" key="2">
    <citation type="submission" date="2015-10" db="EMBL/GenBank/DDBJ databases">
        <authorList>
            <person name="Gilbert D.G."/>
        </authorList>
    </citation>
    <scope>NUCLEOTIDE SEQUENCE</scope>
    <source>
        <strain evidence="3">GO-13</strain>
    </source>
</reference>